<keyword evidence="1" id="KW-0812">Transmembrane</keyword>
<organism evidence="2 3">
    <name type="scientific">Desulfobacter postgatei</name>
    <dbReference type="NCBI Taxonomy" id="2293"/>
    <lineage>
        <taxon>Bacteria</taxon>
        <taxon>Pseudomonadati</taxon>
        <taxon>Thermodesulfobacteriota</taxon>
        <taxon>Desulfobacteria</taxon>
        <taxon>Desulfobacterales</taxon>
        <taxon>Desulfobacteraceae</taxon>
        <taxon>Desulfobacter</taxon>
    </lineage>
</organism>
<feature type="transmembrane region" description="Helical" evidence="1">
    <location>
        <begin position="12"/>
        <end position="33"/>
    </location>
</feature>
<dbReference type="EMBL" id="PDTI01000028">
    <property type="protein sequence ID" value="PIE62825.1"/>
    <property type="molecule type" value="Genomic_DNA"/>
</dbReference>
<evidence type="ECO:0000313" key="3">
    <source>
        <dbReference type="Proteomes" id="UP000231203"/>
    </source>
</evidence>
<comment type="caution">
    <text evidence="2">The sequence shown here is derived from an EMBL/GenBank/DDBJ whole genome shotgun (WGS) entry which is preliminary data.</text>
</comment>
<keyword evidence="1" id="KW-1133">Transmembrane helix</keyword>
<name>A0A2G6MS30_9BACT</name>
<proteinExistence type="predicted"/>
<gene>
    <name evidence="2" type="ORF">CSA25_03330</name>
</gene>
<keyword evidence="1" id="KW-0472">Membrane</keyword>
<dbReference type="NCBIfam" id="TIGR02532">
    <property type="entry name" value="IV_pilin_GFxxxE"/>
    <property type="match status" value="1"/>
</dbReference>
<dbReference type="InterPro" id="IPR012902">
    <property type="entry name" value="N_methyl_site"/>
</dbReference>
<evidence type="ECO:0000313" key="2">
    <source>
        <dbReference type="EMBL" id="PIE62825.1"/>
    </source>
</evidence>
<dbReference type="AlphaFoldDB" id="A0A2G6MS30"/>
<sequence>MNIIIKNQNGFTLIEAMIAMMVLAVGILGINTMHVSSTRGNSSANKLTIAGATGENIYETLISQSYSDAVFDAGTHTINDLPGFVLPGSISAATWNVTQWSNTDGVDNDGDGTKDEDDESDIKFVTLTVTYTDAATKRLTINFLKSEIY</sequence>
<dbReference type="Pfam" id="PF07963">
    <property type="entry name" value="N_methyl"/>
    <property type="match status" value="1"/>
</dbReference>
<evidence type="ECO:0000256" key="1">
    <source>
        <dbReference type="SAM" id="Phobius"/>
    </source>
</evidence>
<reference evidence="2 3" key="1">
    <citation type="submission" date="2017-10" db="EMBL/GenBank/DDBJ databases">
        <title>Novel microbial diversity and functional potential in the marine mammal oral microbiome.</title>
        <authorList>
            <person name="Dudek N.K."/>
            <person name="Sun C.L."/>
            <person name="Burstein D."/>
            <person name="Kantor R.S."/>
            <person name="Aliaga Goltsman D.S."/>
            <person name="Bik E.M."/>
            <person name="Thomas B.C."/>
            <person name="Banfield J.F."/>
            <person name="Relman D.A."/>
        </authorList>
    </citation>
    <scope>NUCLEOTIDE SEQUENCE [LARGE SCALE GENOMIC DNA]</scope>
    <source>
        <strain evidence="2">DOLJORAL78_47_202</strain>
    </source>
</reference>
<accession>A0A2G6MS30</accession>
<dbReference type="Proteomes" id="UP000231203">
    <property type="component" value="Unassembled WGS sequence"/>
</dbReference>
<protein>
    <submittedName>
        <fullName evidence="2">Prepilin-type cleavage/methylation domain-containing protein</fullName>
    </submittedName>
</protein>